<dbReference type="GO" id="GO:0039666">
    <property type="term" value="P:virion attachment to host cell pilus"/>
    <property type="evidence" value="ECO:0007669"/>
    <property type="project" value="UniProtKB-KW"/>
</dbReference>
<accession>A0A8K1XXT6</accession>
<keyword evidence="3" id="KW-1161">Viral attachment to host cell</keyword>
<dbReference type="InterPro" id="IPR005563">
    <property type="entry name" value="A_protein"/>
</dbReference>
<evidence type="ECO:0000313" key="9">
    <source>
        <dbReference type="Proteomes" id="UP001059650"/>
    </source>
</evidence>
<keyword evidence="5" id="KW-1175">Viral attachment to host cell pilus</keyword>
<evidence type="ECO:0000256" key="1">
    <source>
        <dbReference type="ARBA" id="ARBA00004328"/>
    </source>
</evidence>
<dbReference type="Proteomes" id="UP001059650">
    <property type="component" value="Segment"/>
</dbReference>
<name>A0A8K1XXT6_9VIRU</name>
<reference evidence="8" key="1">
    <citation type="submission" date="2021-05" db="EMBL/GenBank/DDBJ databases">
        <authorList>
            <person name="Feng G."/>
        </authorList>
    </citation>
    <scope>NUCLEOTIDE SEQUENCE</scope>
    <source>
        <strain evidence="8">KYDDTFS276</strain>
    </source>
</reference>
<keyword evidence="4" id="KW-0946">Virion</keyword>
<dbReference type="EMBL" id="MZ210020">
    <property type="protein sequence ID" value="UHM27646.1"/>
    <property type="molecule type" value="Genomic_RNA"/>
</dbReference>
<keyword evidence="6" id="KW-1160">Virus entry into host cell</keyword>
<comment type="subcellular location">
    <subcellularLocation>
        <location evidence="1">Virion</location>
    </subcellularLocation>
</comment>
<evidence type="ECO:0000256" key="4">
    <source>
        <dbReference type="ARBA" id="ARBA00022844"/>
    </source>
</evidence>
<gene>
    <name evidence="8" type="ORF">FLV5_gp1</name>
</gene>
<protein>
    <submittedName>
        <fullName evidence="8">Maturation protein</fullName>
    </submittedName>
</protein>
<dbReference type="Pfam" id="PF03863">
    <property type="entry name" value="Phage_mat-A"/>
    <property type="match status" value="1"/>
</dbReference>
<keyword evidence="2" id="KW-0945">Host-virus interaction</keyword>
<keyword evidence="9" id="KW-1185">Reference proteome</keyword>
<evidence type="ECO:0000256" key="7">
    <source>
        <dbReference type="ARBA" id="ARBA00035110"/>
    </source>
</evidence>
<proteinExistence type="inferred from homology"/>
<evidence type="ECO:0000313" key="8">
    <source>
        <dbReference type="EMBL" id="UHM27646.1"/>
    </source>
</evidence>
<evidence type="ECO:0000256" key="6">
    <source>
        <dbReference type="ARBA" id="ARBA00023296"/>
    </source>
</evidence>
<comment type="similarity">
    <text evidence="7">Belongs to the Leviviricetes maturation protein family.</text>
</comment>
<dbReference type="GO" id="GO:0044423">
    <property type="term" value="C:virion component"/>
    <property type="evidence" value="ECO:0007669"/>
    <property type="project" value="UniProtKB-KW"/>
</dbReference>
<evidence type="ECO:0000256" key="2">
    <source>
        <dbReference type="ARBA" id="ARBA00022581"/>
    </source>
</evidence>
<evidence type="ECO:0000256" key="3">
    <source>
        <dbReference type="ARBA" id="ARBA00022804"/>
    </source>
</evidence>
<sequence>MVPAHNNAGGDHVEYDVAHQQRLEFLHGNIEYTTQWGSLCLKNRSQREKHSSGKPDGAHFGENEYYRLVKRNRSISEYTSEYSSGPWLIRQQGDLRGLYGDPVYFSDWDSTIDNMWARAQTEAMGKLRGEDQLQLANDALEMGKSLKMIADPSIRVLSALNAARRGRWSTIPRHLGMNPRDVLNGKYPANKWLEYQYGWKPLLGSIHDGYNRLNAAPRSGAMQVRRVVSRSLRIDRDMGDVHITSDVELMVKCIIKFRVANPILDTLDGLGLINPLAIAWEAVPFSFVIDWFMPVGNVLSAATSTLGLSSVATVTTKRVYAPVKVRHRWAERPGAATFDLFETYRNVNRGGFPSPRPYTIDSPFSTSHVVSALSLLRQLL</sequence>
<evidence type="ECO:0000256" key="5">
    <source>
        <dbReference type="ARBA" id="ARBA00023104"/>
    </source>
</evidence>
<organism evidence="8 9">
    <name type="scientific">Fushun levivirus 5</name>
    <dbReference type="NCBI Taxonomy" id="2905461"/>
    <lineage>
        <taxon>Viruses</taxon>
        <taxon>Riboviria</taxon>
        <taxon>Orthornavirae</taxon>
        <taxon>Lenarviricota</taxon>
        <taxon>Leviviricetes</taxon>
        <taxon>Norzivirales</taxon>
        <taxon>Fiersviridae</taxon>
        <taxon>Mihkrovirus</taxon>
        <taxon>Mihkrovirus titanodulivivens</taxon>
    </lineage>
</organism>